<dbReference type="PANTHER" id="PTHR30126">
    <property type="entry name" value="HTH-TYPE TRANSCRIPTIONAL REGULATOR"/>
    <property type="match status" value="1"/>
</dbReference>
<evidence type="ECO:0000313" key="6">
    <source>
        <dbReference type="EMBL" id="TNC08941.1"/>
    </source>
</evidence>
<dbReference type="RefSeq" id="WP_139039086.1">
    <property type="nucleotide sequence ID" value="NZ_VDDA01000020.1"/>
</dbReference>
<dbReference type="InterPro" id="IPR036390">
    <property type="entry name" value="WH_DNA-bd_sf"/>
</dbReference>
<evidence type="ECO:0000256" key="3">
    <source>
        <dbReference type="ARBA" id="ARBA00023125"/>
    </source>
</evidence>
<evidence type="ECO:0000313" key="7">
    <source>
        <dbReference type="Proteomes" id="UP000305267"/>
    </source>
</evidence>
<evidence type="ECO:0000256" key="1">
    <source>
        <dbReference type="ARBA" id="ARBA00009437"/>
    </source>
</evidence>
<dbReference type="InterPro" id="IPR036388">
    <property type="entry name" value="WH-like_DNA-bd_sf"/>
</dbReference>
<proteinExistence type="inferred from homology"/>
<dbReference type="OrthoDB" id="9786526at2"/>
<feature type="domain" description="HTH lysR-type" evidence="5">
    <location>
        <begin position="2"/>
        <end position="59"/>
    </location>
</feature>
<dbReference type="AlphaFoldDB" id="A0A5C4LBL6"/>
<dbReference type="InterPro" id="IPR005119">
    <property type="entry name" value="LysR_subst-bd"/>
</dbReference>
<comment type="caution">
    <text evidence="6">The sequence shown here is derived from an EMBL/GenBank/DDBJ whole genome shotgun (WGS) entry which is preliminary data.</text>
</comment>
<dbReference type="CDD" id="cd05466">
    <property type="entry name" value="PBP2_LTTR_substrate"/>
    <property type="match status" value="1"/>
</dbReference>
<dbReference type="SUPFAM" id="SSF53850">
    <property type="entry name" value="Periplasmic binding protein-like II"/>
    <property type="match status" value="1"/>
</dbReference>
<protein>
    <submittedName>
        <fullName evidence="6">LysR family transcriptional regulator</fullName>
    </submittedName>
</protein>
<reference evidence="6 7" key="1">
    <citation type="submission" date="2019-06" db="EMBL/GenBank/DDBJ databases">
        <title>Genome of Methylobacterium sp. 17Sr1-39.</title>
        <authorList>
            <person name="Seo T."/>
        </authorList>
    </citation>
    <scope>NUCLEOTIDE SEQUENCE [LARGE SCALE GENOMIC DNA]</scope>
    <source>
        <strain evidence="6 7">17Sr1-39</strain>
    </source>
</reference>
<evidence type="ECO:0000259" key="5">
    <source>
        <dbReference type="PROSITE" id="PS50931"/>
    </source>
</evidence>
<dbReference type="PANTHER" id="PTHR30126:SF77">
    <property type="entry name" value="TRANSCRIPTIONAL REGULATORY PROTEIN"/>
    <property type="match status" value="1"/>
</dbReference>
<sequence>MPTLKQLDALRWAVALGSFERAAERLNTTQSAISKRIRDLEAALGAELFDRRQRGARLTPRGEAVLAMGEEMLALRDRLIALGEGEAPSLRRLRFGVTELTALTWLPAFVAELRASYDRITLEPEVEQSVNLLALLASGELDFIIVPDVFWQAGYLSVPLARVENGWMCSPQLMHERQVIPLEALMRLPVLIQGDRSGSGLFFDKWLKQHGVTPARMIRSNSMIALVGLTVAAVGISYQPRHCLKGLVERGVLRLLESDPALPAMTYVMMFRGDESANIVRTLTGLARRTCDFTRPVRWS</sequence>
<dbReference type="EMBL" id="VDDA01000020">
    <property type="protein sequence ID" value="TNC08941.1"/>
    <property type="molecule type" value="Genomic_DNA"/>
</dbReference>
<dbReference type="GO" id="GO:0003700">
    <property type="term" value="F:DNA-binding transcription factor activity"/>
    <property type="evidence" value="ECO:0007669"/>
    <property type="project" value="InterPro"/>
</dbReference>
<dbReference type="Gene3D" id="3.40.190.10">
    <property type="entry name" value="Periplasmic binding protein-like II"/>
    <property type="match status" value="2"/>
</dbReference>
<comment type="similarity">
    <text evidence="1">Belongs to the LysR transcriptional regulatory family.</text>
</comment>
<evidence type="ECO:0000256" key="2">
    <source>
        <dbReference type="ARBA" id="ARBA00023015"/>
    </source>
</evidence>
<keyword evidence="2" id="KW-0805">Transcription regulation</keyword>
<dbReference type="Gene3D" id="1.10.10.10">
    <property type="entry name" value="Winged helix-like DNA-binding domain superfamily/Winged helix DNA-binding domain"/>
    <property type="match status" value="1"/>
</dbReference>
<dbReference type="Proteomes" id="UP000305267">
    <property type="component" value="Unassembled WGS sequence"/>
</dbReference>
<organism evidence="6 7">
    <name type="scientific">Methylobacterium terricola</name>
    <dbReference type="NCBI Taxonomy" id="2583531"/>
    <lineage>
        <taxon>Bacteria</taxon>
        <taxon>Pseudomonadati</taxon>
        <taxon>Pseudomonadota</taxon>
        <taxon>Alphaproteobacteria</taxon>
        <taxon>Hyphomicrobiales</taxon>
        <taxon>Methylobacteriaceae</taxon>
        <taxon>Methylobacterium</taxon>
    </lineage>
</organism>
<dbReference type="Pfam" id="PF03466">
    <property type="entry name" value="LysR_substrate"/>
    <property type="match status" value="1"/>
</dbReference>
<accession>A0A5C4LBL6</accession>
<keyword evidence="3" id="KW-0238">DNA-binding</keyword>
<dbReference type="PROSITE" id="PS50931">
    <property type="entry name" value="HTH_LYSR"/>
    <property type="match status" value="1"/>
</dbReference>
<gene>
    <name evidence="6" type="ORF">FF100_28225</name>
</gene>
<evidence type="ECO:0000256" key="4">
    <source>
        <dbReference type="ARBA" id="ARBA00023163"/>
    </source>
</evidence>
<dbReference type="InterPro" id="IPR000847">
    <property type="entry name" value="LysR_HTH_N"/>
</dbReference>
<name>A0A5C4LBL6_9HYPH</name>
<dbReference type="GO" id="GO:0000976">
    <property type="term" value="F:transcription cis-regulatory region binding"/>
    <property type="evidence" value="ECO:0007669"/>
    <property type="project" value="TreeGrafter"/>
</dbReference>
<dbReference type="PRINTS" id="PR00039">
    <property type="entry name" value="HTHLYSR"/>
</dbReference>
<dbReference type="Pfam" id="PF00126">
    <property type="entry name" value="HTH_1"/>
    <property type="match status" value="1"/>
</dbReference>
<keyword evidence="4" id="KW-0804">Transcription</keyword>
<dbReference type="SUPFAM" id="SSF46785">
    <property type="entry name" value="Winged helix' DNA-binding domain"/>
    <property type="match status" value="1"/>
</dbReference>
<keyword evidence="7" id="KW-1185">Reference proteome</keyword>